<dbReference type="GO" id="GO:0006412">
    <property type="term" value="P:translation"/>
    <property type="evidence" value="ECO:0007669"/>
    <property type="project" value="UniProtKB-UniRule"/>
</dbReference>
<evidence type="ECO:0000256" key="6">
    <source>
        <dbReference type="RuleBase" id="RU003815"/>
    </source>
</evidence>
<dbReference type="EMBL" id="CP036259">
    <property type="protein sequence ID" value="QDR78844.1"/>
    <property type="molecule type" value="Genomic_DNA"/>
</dbReference>
<dbReference type="InterPro" id="IPR020568">
    <property type="entry name" value="Ribosomal_Su5_D2-typ_SF"/>
</dbReference>
<dbReference type="RefSeq" id="WP_144348563.1">
    <property type="nucleotide sequence ID" value="NZ_CP036259.1"/>
</dbReference>
<dbReference type="PANTHER" id="PTHR21569:SF1">
    <property type="entry name" value="SMALL RIBOSOMAL SUBUNIT PROTEIN US9M"/>
    <property type="match status" value="1"/>
</dbReference>
<evidence type="ECO:0000256" key="2">
    <source>
        <dbReference type="ARBA" id="ARBA00022980"/>
    </source>
</evidence>
<dbReference type="InterPro" id="IPR023035">
    <property type="entry name" value="Ribosomal_uS9_bac/plastid"/>
</dbReference>
<dbReference type="InterPro" id="IPR014721">
    <property type="entry name" value="Ribsml_uS5_D2-typ_fold_subgr"/>
</dbReference>
<dbReference type="Proteomes" id="UP000320776">
    <property type="component" value="Chromosome"/>
</dbReference>
<organism evidence="8 9">
    <name type="scientific">Sporomusa termitida</name>
    <dbReference type="NCBI Taxonomy" id="2377"/>
    <lineage>
        <taxon>Bacteria</taxon>
        <taxon>Bacillati</taxon>
        <taxon>Bacillota</taxon>
        <taxon>Negativicutes</taxon>
        <taxon>Selenomonadales</taxon>
        <taxon>Sporomusaceae</taxon>
        <taxon>Sporomusa</taxon>
    </lineage>
</organism>
<evidence type="ECO:0000256" key="3">
    <source>
        <dbReference type="ARBA" id="ARBA00023274"/>
    </source>
</evidence>
<evidence type="ECO:0000256" key="5">
    <source>
        <dbReference type="HAMAP-Rule" id="MF_00532"/>
    </source>
</evidence>
<proteinExistence type="inferred from homology"/>
<feature type="compositionally biased region" description="Basic residues" evidence="7">
    <location>
        <begin position="116"/>
        <end position="130"/>
    </location>
</feature>
<keyword evidence="2 5" id="KW-0689">Ribosomal protein</keyword>
<evidence type="ECO:0000256" key="1">
    <source>
        <dbReference type="ARBA" id="ARBA00005251"/>
    </source>
</evidence>
<dbReference type="GO" id="GO:0003723">
    <property type="term" value="F:RNA binding"/>
    <property type="evidence" value="ECO:0007669"/>
    <property type="project" value="TreeGrafter"/>
</dbReference>
<dbReference type="OrthoDB" id="9803965at2"/>
<dbReference type="PROSITE" id="PS00360">
    <property type="entry name" value="RIBOSOMAL_S9"/>
    <property type="match status" value="1"/>
</dbReference>
<comment type="similarity">
    <text evidence="1 5 6">Belongs to the universal ribosomal protein uS9 family.</text>
</comment>
<gene>
    <name evidence="5 8" type="primary">rpsI</name>
    <name evidence="8" type="ORF">SPTER_00930</name>
</gene>
<evidence type="ECO:0000256" key="7">
    <source>
        <dbReference type="SAM" id="MobiDB-lite"/>
    </source>
</evidence>
<dbReference type="InterPro" id="IPR020574">
    <property type="entry name" value="Ribosomal_uS9_CS"/>
</dbReference>
<dbReference type="FunFam" id="3.30.230.10:FF:000001">
    <property type="entry name" value="30S ribosomal protein S9"/>
    <property type="match status" value="1"/>
</dbReference>
<dbReference type="Gene3D" id="3.30.230.10">
    <property type="match status" value="1"/>
</dbReference>
<protein>
    <recommendedName>
        <fullName evidence="4 5">Small ribosomal subunit protein uS9</fullName>
    </recommendedName>
</protein>
<dbReference type="GO" id="GO:0022627">
    <property type="term" value="C:cytosolic small ribosomal subunit"/>
    <property type="evidence" value="ECO:0007669"/>
    <property type="project" value="TreeGrafter"/>
</dbReference>
<feature type="compositionally biased region" description="Basic and acidic residues" evidence="7">
    <location>
        <begin position="106"/>
        <end position="115"/>
    </location>
</feature>
<dbReference type="PANTHER" id="PTHR21569">
    <property type="entry name" value="RIBOSOMAL PROTEIN S9"/>
    <property type="match status" value="1"/>
</dbReference>
<dbReference type="GO" id="GO:0003735">
    <property type="term" value="F:structural constituent of ribosome"/>
    <property type="evidence" value="ECO:0007669"/>
    <property type="project" value="InterPro"/>
</dbReference>
<dbReference type="InterPro" id="IPR000754">
    <property type="entry name" value="Ribosomal_uS9"/>
</dbReference>
<accession>A0A517DNA3</accession>
<evidence type="ECO:0000313" key="9">
    <source>
        <dbReference type="Proteomes" id="UP000320776"/>
    </source>
</evidence>
<dbReference type="AlphaFoldDB" id="A0A517DNA3"/>
<keyword evidence="3 5" id="KW-0687">Ribonucleoprotein</keyword>
<feature type="region of interest" description="Disordered" evidence="7">
    <location>
        <begin position="102"/>
        <end position="130"/>
    </location>
</feature>
<dbReference type="HAMAP" id="MF_00532_B">
    <property type="entry name" value="Ribosomal_uS9_B"/>
    <property type="match status" value="1"/>
</dbReference>
<dbReference type="NCBIfam" id="NF001099">
    <property type="entry name" value="PRK00132.1"/>
    <property type="match status" value="1"/>
</dbReference>
<keyword evidence="9" id="KW-1185">Reference proteome</keyword>
<dbReference type="Pfam" id="PF00380">
    <property type="entry name" value="Ribosomal_S9"/>
    <property type="match status" value="1"/>
</dbReference>
<dbReference type="KEGG" id="sted:SPTER_00930"/>
<reference evidence="8 9" key="1">
    <citation type="submission" date="2019-02" db="EMBL/GenBank/DDBJ databases">
        <title>Closed genome of Sporomusa termitida DSM 4440.</title>
        <authorList>
            <person name="Poehlein A."/>
            <person name="Daniel R."/>
        </authorList>
    </citation>
    <scope>NUCLEOTIDE SEQUENCE [LARGE SCALE GENOMIC DNA]</scope>
    <source>
        <strain evidence="8 9">DSM 4440</strain>
    </source>
</reference>
<sequence length="130" mass="14397">MALVTYYGTGRRKTSVARVRLVPGEGKIIVNNRQLNEYFGLKTLELIVTQPLNITDTVGKYDVLAKVEGGGVSGQAGAVRHGISRALLKVDGEFRPALKKAGLLTRDPREKERRKYGLKKARKASQFSKR</sequence>
<dbReference type="SUPFAM" id="SSF54211">
    <property type="entry name" value="Ribosomal protein S5 domain 2-like"/>
    <property type="match status" value="1"/>
</dbReference>
<name>A0A517DNA3_9FIRM</name>
<evidence type="ECO:0000256" key="4">
    <source>
        <dbReference type="ARBA" id="ARBA00035259"/>
    </source>
</evidence>
<evidence type="ECO:0000313" key="8">
    <source>
        <dbReference type="EMBL" id="QDR78844.1"/>
    </source>
</evidence>